<dbReference type="InterPro" id="IPR011611">
    <property type="entry name" value="PfkB_dom"/>
</dbReference>
<evidence type="ECO:0000313" key="5">
    <source>
        <dbReference type="EMBL" id="MDT2402160.1"/>
    </source>
</evidence>
<dbReference type="InterPro" id="IPR052700">
    <property type="entry name" value="Carb_kinase_PfkB-like"/>
</dbReference>
<dbReference type="AlphaFoldDB" id="A0A2N8PWW7"/>
<evidence type="ECO:0000259" key="4">
    <source>
        <dbReference type="Pfam" id="PF00294"/>
    </source>
</evidence>
<dbReference type="Proteomes" id="UP000288388">
    <property type="component" value="Unassembled WGS sequence"/>
</dbReference>
<dbReference type="InterPro" id="IPR029056">
    <property type="entry name" value="Ribokinase-like"/>
</dbReference>
<dbReference type="SUPFAM" id="SSF53613">
    <property type="entry name" value="Ribokinase-like"/>
    <property type="match status" value="1"/>
</dbReference>
<evidence type="ECO:0000256" key="3">
    <source>
        <dbReference type="ARBA" id="ARBA00022777"/>
    </source>
</evidence>
<dbReference type="EMBL" id="JARPWY010000049">
    <property type="protein sequence ID" value="MDT2515642.1"/>
    <property type="molecule type" value="Genomic_DNA"/>
</dbReference>
<evidence type="ECO:0000313" key="9">
    <source>
        <dbReference type="Proteomes" id="UP000288388"/>
    </source>
</evidence>
<evidence type="ECO:0000313" key="7">
    <source>
        <dbReference type="EMBL" id="RVU95891.1"/>
    </source>
</evidence>
<reference evidence="7 9" key="2">
    <citation type="submission" date="2018-12" db="EMBL/GenBank/DDBJ databases">
        <title>A novel vanA-carrying plasmid in a clinical isolate of Enterococcus avium.</title>
        <authorList>
            <person name="Bernasconi O.J."/>
            <person name="Luzzaro F."/>
            <person name="Endimiani A."/>
        </authorList>
    </citation>
    <scope>NUCLEOTIDE SEQUENCE [LARGE SCALE GENOMIC DNA]</scope>
    <source>
        <strain evidence="7 9">LC0559/18</strain>
    </source>
</reference>
<accession>A0A2N8PWW7</accession>
<dbReference type="GO" id="GO:0016301">
    <property type="term" value="F:kinase activity"/>
    <property type="evidence" value="ECO:0007669"/>
    <property type="project" value="UniProtKB-KW"/>
</dbReference>
<organism evidence="7 9">
    <name type="scientific">Enterococcus avium</name>
    <name type="common">Streptococcus avium</name>
    <dbReference type="NCBI Taxonomy" id="33945"/>
    <lineage>
        <taxon>Bacteria</taxon>
        <taxon>Bacillati</taxon>
        <taxon>Bacillota</taxon>
        <taxon>Bacilli</taxon>
        <taxon>Lactobacillales</taxon>
        <taxon>Enterococcaceae</taxon>
        <taxon>Enterococcus</taxon>
    </lineage>
</organism>
<comment type="similarity">
    <text evidence="1">Belongs to the carbohydrate kinase PfkB family.</text>
</comment>
<dbReference type="Gene3D" id="3.40.1190.20">
    <property type="match status" value="1"/>
</dbReference>
<evidence type="ECO:0000256" key="2">
    <source>
        <dbReference type="ARBA" id="ARBA00022679"/>
    </source>
</evidence>
<reference evidence="8 10" key="1">
    <citation type="submission" date="2017-10" db="EMBL/GenBank/DDBJ databases">
        <title>FDA dAtabase for Regulatory Grade micrObial Sequences (FDA-ARGOS): Supporting development and validation of Infectious Disease Dx tests.</title>
        <authorList>
            <person name="Campos J."/>
            <person name="Goldberg B."/>
            <person name="Tallon L.J."/>
            <person name="Sadzewicz L."/>
            <person name="Sengamalay N."/>
            <person name="Ott S."/>
            <person name="Godinez A."/>
            <person name="Nagaraj S."/>
            <person name="Vyas G."/>
            <person name="Aluvathingal J."/>
            <person name="Nadendla S."/>
            <person name="Geyer C."/>
            <person name="Nandy P."/>
            <person name="Hobson J."/>
            <person name="Sichtig H."/>
        </authorList>
    </citation>
    <scope>NUCLEOTIDE SEQUENCE [LARGE SCALE GENOMIC DNA]</scope>
    <source>
        <strain evidence="8 10">FDAARGOS_185</strain>
    </source>
</reference>
<keyword evidence="2" id="KW-0808">Transferase</keyword>
<sequence>MGKVVTLGEIMLRLSTTAGTRLAQAEDFSAHYGGGEANVAISLANYGHHAVFASKVPTNELGHAVKKHLNRYGVDTSQLLMGGPRLGTYYLEAGVGERGASVVYDRAGSSFAVMEKLEWTLEELFQNTDIFHLSGITPALSASWRELTVTLLKAAKKAGCKISFDVNYRGKLWTPEEAGKSIRAILPYVDYCSAGSLDAQHFLGIPPYTGESDKEETIYYYQKMQEAYPNISVFYSTKRTVHSASVNELTGTLWADGAYYESQCHLIDPIIDRVGGGDAFAGGILHGLLMKDSYQKVVDFATAASALKHTVHGDCNQFSQEEVEAFLALGSGKIRR</sequence>
<dbReference type="CDD" id="cd01166">
    <property type="entry name" value="KdgK"/>
    <property type="match status" value="1"/>
</dbReference>
<evidence type="ECO:0000313" key="10">
    <source>
        <dbReference type="Proteomes" id="UP000316316"/>
    </source>
</evidence>
<dbReference type="PANTHER" id="PTHR43320:SF2">
    <property type="entry name" value="2-DEHYDRO-3-DEOXYGLUCONOKINASE_2-DEHYDRO-3-DEOXYGALACTONOKINASE"/>
    <property type="match status" value="1"/>
</dbReference>
<evidence type="ECO:0000313" key="8">
    <source>
        <dbReference type="EMBL" id="TRZ33518.1"/>
    </source>
</evidence>
<feature type="domain" description="Carbohydrate kinase PfkB" evidence="4">
    <location>
        <begin position="1"/>
        <end position="316"/>
    </location>
</feature>
<dbReference type="PANTHER" id="PTHR43320">
    <property type="entry name" value="SUGAR KINASE"/>
    <property type="match status" value="1"/>
</dbReference>
<name>A0A2N8PWW7_ENTAV</name>
<evidence type="ECO:0000313" key="11">
    <source>
        <dbReference type="Proteomes" id="UP001264335"/>
    </source>
</evidence>
<dbReference type="Pfam" id="PF00294">
    <property type="entry name" value="PfkB"/>
    <property type="match status" value="1"/>
</dbReference>
<gene>
    <name evidence="8" type="ORF">AUF17_05270</name>
    <name evidence="7" type="ORF">EK398_14160</name>
    <name evidence="5" type="ORF">P7D43_07240</name>
    <name evidence="6" type="ORF">P7D79_15555</name>
</gene>
<dbReference type="EMBL" id="JARPWH010000018">
    <property type="protein sequence ID" value="MDT2402160.1"/>
    <property type="molecule type" value="Genomic_DNA"/>
</dbReference>
<comment type="caution">
    <text evidence="7">The sequence shown here is derived from an EMBL/GenBank/DDBJ whole genome shotgun (WGS) entry which is preliminary data.</text>
</comment>
<dbReference type="Proteomes" id="UP000316316">
    <property type="component" value="Unassembled WGS sequence"/>
</dbReference>
<dbReference type="EMBL" id="PDXQ01000001">
    <property type="protein sequence ID" value="TRZ33518.1"/>
    <property type="molecule type" value="Genomic_DNA"/>
</dbReference>
<dbReference type="EMBL" id="RYZS01000001">
    <property type="protein sequence ID" value="RVU95891.1"/>
    <property type="molecule type" value="Genomic_DNA"/>
</dbReference>
<keyword evidence="3 7" id="KW-0418">Kinase</keyword>
<evidence type="ECO:0000256" key="1">
    <source>
        <dbReference type="ARBA" id="ARBA00010688"/>
    </source>
</evidence>
<dbReference type="Proteomes" id="UP001264335">
    <property type="component" value="Unassembled WGS sequence"/>
</dbReference>
<dbReference type="RefSeq" id="WP_048718326.1">
    <property type="nucleotide sequence ID" value="NZ_CAAKOC010000256.1"/>
</dbReference>
<proteinExistence type="inferred from homology"/>
<evidence type="ECO:0000313" key="6">
    <source>
        <dbReference type="EMBL" id="MDT2515642.1"/>
    </source>
</evidence>
<dbReference type="Proteomes" id="UP001260773">
    <property type="component" value="Unassembled WGS sequence"/>
</dbReference>
<reference evidence="5 11" key="3">
    <citation type="submission" date="2023-03" db="EMBL/GenBank/DDBJ databases">
        <authorList>
            <person name="Shen W."/>
            <person name="Cai J."/>
        </authorList>
    </citation>
    <scope>NUCLEOTIDE SEQUENCE</scope>
    <source>
        <strain evidence="5">P33-2</strain>
        <strain evidence="6 11">Y2</strain>
    </source>
</reference>
<protein>
    <submittedName>
        <fullName evidence="7">Sugar kinase</fullName>
    </submittedName>
</protein>